<dbReference type="Proteomes" id="UP000284716">
    <property type="component" value="Unassembled WGS sequence"/>
</dbReference>
<sequence length="116" mass="13468">MKIKVSQLSNRVHEVKTSNRNMEKMYDLQLMMAKADDIADMEPVEIIKMQRDMLHDSIDFLTTVFSLNKQEIEKLGDLEFAETIQVVNYTFERMMGMSDEDIDLAAKKQDASKSKD</sequence>
<accession>A0A422M4T7</accession>
<reference evidence="1 2" key="1">
    <citation type="journal article" date="2018" name="Front. Microbiol.">
        <title>Conversion of Methionine to Cysteine in Lactobacillus paracasei Depends on the Highly Mobile cysK-ctl-cysE Gene Cluster.</title>
        <authorList>
            <person name="Wuthrich D."/>
            <person name="Irmler S."/>
            <person name="Berthoud H."/>
            <person name="Guggenbuhl B."/>
            <person name="Eugster E."/>
            <person name="Bruggmann R."/>
        </authorList>
    </citation>
    <scope>NUCLEOTIDE SEQUENCE [LARGE SCALE GENOMIC DNA]</scope>
    <source>
        <strain evidence="1 2">FAM18157</strain>
    </source>
</reference>
<evidence type="ECO:0000313" key="1">
    <source>
        <dbReference type="EMBL" id="RND82464.1"/>
    </source>
</evidence>
<dbReference type="EMBL" id="LKFS01000042">
    <property type="protein sequence ID" value="RND82464.1"/>
    <property type="molecule type" value="Genomic_DNA"/>
</dbReference>
<gene>
    <name evidence="1" type="ORF">FAM18157_01005</name>
</gene>
<name>A0A422M4T7_LACPA</name>
<dbReference type="InterPro" id="IPR009681">
    <property type="entry name" value="Phage_TAC_Siphoviridae"/>
</dbReference>
<dbReference type="AlphaFoldDB" id="A0A422M4T7"/>
<organism evidence="1 2">
    <name type="scientific">Lacticaseibacillus paracasei</name>
    <name type="common">Lactobacillus paracasei</name>
    <dbReference type="NCBI Taxonomy" id="1597"/>
    <lineage>
        <taxon>Bacteria</taxon>
        <taxon>Bacillati</taxon>
        <taxon>Bacillota</taxon>
        <taxon>Bacilli</taxon>
        <taxon>Lactobacillales</taxon>
        <taxon>Lactobacillaceae</taxon>
        <taxon>Lacticaseibacillus</taxon>
    </lineage>
</organism>
<proteinExistence type="predicted"/>
<protein>
    <recommendedName>
        <fullName evidence="3">Phage tail protein</fullName>
    </recommendedName>
</protein>
<evidence type="ECO:0008006" key="3">
    <source>
        <dbReference type="Google" id="ProtNLM"/>
    </source>
</evidence>
<dbReference type="RefSeq" id="WP_123031849.1">
    <property type="nucleotide sequence ID" value="NZ_LKFS01000042.1"/>
</dbReference>
<evidence type="ECO:0000313" key="2">
    <source>
        <dbReference type="Proteomes" id="UP000284716"/>
    </source>
</evidence>
<comment type="caution">
    <text evidence="1">The sequence shown here is derived from an EMBL/GenBank/DDBJ whole genome shotgun (WGS) entry which is preliminary data.</text>
</comment>
<dbReference type="Pfam" id="PF06896">
    <property type="entry name" value="Phage_TAC_3"/>
    <property type="match status" value="1"/>
</dbReference>